<protein>
    <submittedName>
        <fullName evidence="6">FAD-dependent oxidoreductase</fullName>
    </submittedName>
</protein>
<evidence type="ECO:0000313" key="6">
    <source>
        <dbReference type="EMBL" id="MCY1714465.1"/>
    </source>
</evidence>
<name>A0ABT4BUJ2_9FIRM</name>
<evidence type="ECO:0000313" key="7">
    <source>
        <dbReference type="Proteomes" id="UP001082703"/>
    </source>
</evidence>
<dbReference type="PANTHER" id="PTHR43429">
    <property type="entry name" value="PYRIDINE NUCLEOTIDE-DISULFIDE OXIDOREDUCTASE DOMAIN-CONTAINING"/>
    <property type="match status" value="1"/>
</dbReference>
<dbReference type="InterPro" id="IPR023753">
    <property type="entry name" value="FAD/NAD-binding_dom"/>
</dbReference>
<evidence type="ECO:0000259" key="5">
    <source>
        <dbReference type="Pfam" id="PF18267"/>
    </source>
</evidence>
<reference evidence="6 7" key="1">
    <citation type="submission" date="2022-11" db="EMBL/GenBank/DDBJ databases">
        <authorList>
            <person name="Caiyu Z."/>
        </authorList>
    </citation>
    <scope>NUCLEOTIDE SEQUENCE [LARGE SCALE GENOMIC DNA]</scope>
    <source>
        <strain evidence="6 7">YR-4</strain>
    </source>
</reference>
<keyword evidence="7" id="KW-1185">Reference proteome</keyword>
<keyword evidence="2" id="KW-0285">Flavoprotein</keyword>
<dbReference type="InterPro" id="IPR050260">
    <property type="entry name" value="FAD-bd_OxRdtase"/>
</dbReference>
<dbReference type="Gene3D" id="3.50.50.60">
    <property type="entry name" value="FAD/NAD(P)-binding domain"/>
    <property type="match status" value="2"/>
</dbReference>
<dbReference type="Pfam" id="PF07992">
    <property type="entry name" value="Pyr_redox_2"/>
    <property type="match status" value="1"/>
</dbReference>
<dbReference type="InterPro" id="IPR036188">
    <property type="entry name" value="FAD/NAD-bd_sf"/>
</dbReference>
<comment type="caution">
    <text evidence="6">The sequence shown here is derived from an EMBL/GenBank/DDBJ whole genome shotgun (WGS) entry which is preliminary data.</text>
</comment>
<proteinExistence type="predicted"/>
<evidence type="ECO:0000256" key="1">
    <source>
        <dbReference type="ARBA" id="ARBA00001974"/>
    </source>
</evidence>
<gene>
    <name evidence="6" type="ORF">OUY18_09375</name>
</gene>
<dbReference type="PRINTS" id="PR00368">
    <property type="entry name" value="FADPNR"/>
</dbReference>
<organism evidence="6 7">
    <name type="scientific">Caproiciproducens galactitolivorans</name>
    <dbReference type="NCBI Taxonomy" id="642589"/>
    <lineage>
        <taxon>Bacteria</taxon>
        <taxon>Bacillati</taxon>
        <taxon>Bacillota</taxon>
        <taxon>Clostridia</taxon>
        <taxon>Eubacteriales</taxon>
        <taxon>Acutalibacteraceae</taxon>
        <taxon>Caproiciproducens</taxon>
    </lineage>
</organism>
<dbReference type="InterPro" id="IPR041575">
    <property type="entry name" value="Rubredoxin_C"/>
</dbReference>
<dbReference type="PRINTS" id="PR00411">
    <property type="entry name" value="PNDRDTASEI"/>
</dbReference>
<dbReference type="Pfam" id="PF18267">
    <property type="entry name" value="Rubredoxin_C"/>
    <property type="match status" value="1"/>
</dbReference>
<keyword evidence="3" id="KW-0274">FAD</keyword>
<evidence type="ECO:0000256" key="3">
    <source>
        <dbReference type="ARBA" id="ARBA00022827"/>
    </source>
</evidence>
<accession>A0ABT4BUJ2</accession>
<dbReference type="InterPro" id="IPR016156">
    <property type="entry name" value="FAD/NAD-linked_Rdtase_dimer_sf"/>
</dbReference>
<evidence type="ECO:0000256" key="2">
    <source>
        <dbReference type="ARBA" id="ARBA00022630"/>
    </source>
</evidence>
<dbReference type="PROSITE" id="PS51257">
    <property type="entry name" value="PROKAR_LIPOPROTEIN"/>
    <property type="match status" value="1"/>
</dbReference>
<dbReference type="RefSeq" id="WP_268058513.1">
    <property type="nucleotide sequence ID" value="NZ_JAPOHA010000008.1"/>
</dbReference>
<feature type="domain" description="NADH-rubredoxin oxidoreductase C-terminal" evidence="5">
    <location>
        <begin position="314"/>
        <end position="377"/>
    </location>
</feature>
<comment type="cofactor">
    <cofactor evidence="1">
        <name>FAD</name>
        <dbReference type="ChEBI" id="CHEBI:57692"/>
    </cofactor>
</comment>
<dbReference type="SUPFAM" id="SSF51905">
    <property type="entry name" value="FAD/NAD(P)-binding domain"/>
    <property type="match status" value="2"/>
</dbReference>
<dbReference type="Proteomes" id="UP001082703">
    <property type="component" value="Unassembled WGS sequence"/>
</dbReference>
<dbReference type="Gene3D" id="3.30.390.30">
    <property type="match status" value="1"/>
</dbReference>
<feature type="domain" description="FAD/NAD(P)-binding" evidence="4">
    <location>
        <begin position="1"/>
        <end position="295"/>
    </location>
</feature>
<evidence type="ECO:0000259" key="4">
    <source>
        <dbReference type="Pfam" id="PF07992"/>
    </source>
</evidence>
<sequence length="412" mass="44693">MKYVIIGNSAAAVGCIEGIRSVDKTGTITVISKEPYHVYSRPLISYLLYGKTDEQRMKYRPDSFYEDNGVKALLGVTAEKVDYEQKKVILNNGAQIPFDKLLFATGSEPFVPPMAGLDEVEKKFSFMKLDDAKALQAEINPESRVLIIGAGLIGLKCAEGILQKVKEVTVVDLAPCILPSVLDEEGSEIVQKHIEEQGVKFCLANSVAQFHQNAAILKDGTELAFDLLVVAVGVRPETKLAAAIGCKVNKGILTDAHRATNLADVYAAGDCSESLDITVNQQRVLALLPNAYMQGETAGITMAGGEKRYDKAIPMNAVGFFGLHIVTAGSYDGEAYVVKNGGNYKKMVSKDNLLKGYILIGDVARAGIYTSLIREKTPLDSIDYELIKEKPQLMAFTATERAVKLGGTKIED</sequence>
<dbReference type="EMBL" id="JAPOHA010000008">
    <property type="protein sequence ID" value="MCY1714465.1"/>
    <property type="molecule type" value="Genomic_DNA"/>
</dbReference>
<dbReference type="PANTHER" id="PTHR43429:SF3">
    <property type="entry name" value="NITRITE REDUCTASE [NAD(P)H]"/>
    <property type="match status" value="1"/>
</dbReference>